<accession>A0A6C1KBA5</accession>
<organism evidence="2 3">
    <name type="scientific">Xanthobacter autotrophicus</name>
    <dbReference type="NCBI Taxonomy" id="280"/>
    <lineage>
        <taxon>Bacteria</taxon>
        <taxon>Pseudomonadati</taxon>
        <taxon>Pseudomonadota</taxon>
        <taxon>Alphaproteobacteria</taxon>
        <taxon>Hyphomicrobiales</taxon>
        <taxon>Xanthobacteraceae</taxon>
        <taxon>Xanthobacter</taxon>
    </lineage>
</organism>
<dbReference type="InterPro" id="IPR013097">
    <property type="entry name" value="Dabb"/>
</dbReference>
<evidence type="ECO:0000259" key="1">
    <source>
        <dbReference type="PROSITE" id="PS51502"/>
    </source>
</evidence>
<proteinExistence type="predicted"/>
<gene>
    <name evidence="2" type="ORF">FBQ73_18370</name>
</gene>
<protein>
    <submittedName>
        <fullName evidence="2">Dabb family protein</fullName>
    </submittedName>
</protein>
<dbReference type="RefSeq" id="WP_138400944.1">
    <property type="nucleotide sequence ID" value="NZ_JBAFVI010000006.1"/>
</dbReference>
<dbReference type="Pfam" id="PF07876">
    <property type="entry name" value="Dabb"/>
    <property type="match status" value="1"/>
</dbReference>
<evidence type="ECO:0000313" key="3">
    <source>
        <dbReference type="Proteomes" id="UP000305131"/>
    </source>
</evidence>
<dbReference type="AlphaFoldDB" id="A0A6C1KBA5"/>
<dbReference type="PROSITE" id="PS51502">
    <property type="entry name" value="S_R_A_B_BARREL"/>
    <property type="match status" value="1"/>
</dbReference>
<sequence length="124" mass="13626">MSGPIKHVVMWRVSGETAELRAAARRKVQTAFEGLRGRIEGLRSLEVGINITDIDHACDVVLITEFSDLAGLQSYATHPEHLRVRRELGDLRTARFQVDYAIGSAGPDLAKAEARELSPEAMAD</sequence>
<dbReference type="PANTHER" id="PTHR37832">
    <property type="entry name" value="BLL2683 PROTEIN"/>
    <property type="match status" value="1"/>
</dbReference>
<dbReference type="EMBL" id="VAUP01000037">
    <property type="protein sequence ID" value="TLX41430.1"/>
    <property type="molecule type" value="Genomic_DNA"/>
</dbReference>
<reference evidence="2 3" key="1">
    <citation type="submission" date="2019-05" db="EMBL/GenBank/DDBJ databases">
        <authorList>
            <person name="Zhou X."/>
        </authorList>
    </citation>
    <scope>NUCLEOTIDE SEQUENCE [LARGE SCALE GENOMIC DNA]</scope>
    <source>
        <strain evidence="2 3">DSM 432</strain>
    </source>
</reference>
<dbReference type="SUPFAM" id="SSF54909">
    <property type="entry name" value="Dimeric alpha+beta barrel"/>
    <property type="match status" value="1"/>
</dbReference>
<evidence type="ECO:0000313" key="2">
    <source>
        <dbReference type="EMBL" id="TLX41430.1"/>
    </source>
</evidence>
<comment type="caution">
    <text evidence="2">The sequence shown here is derived from an EMBL/GenBank/DDBJ whole genome shotgun (WGS) entry which is preliminary data.</text>
</comment>
<dbReference type="OrthoDB" id="9813140at2"/>
<dbReference type="Proteomes" id="UP000305131">
    <property type="component" value="Unassembled WGS sequence"/>
</dbReference>
<name>A0A6C1KBA5_XANAU</name>
<dbReference type="InterPro" id="IPR011008">
    <property type="entry name" value="Dimeric_a/b-barrel"/>
</dbReference>
<dbReference type="SMART" id="SM00886">
    <property type="entry name" value="Dabb"/>
    <property type="match status" value="1"/>
</dbReference>
<dbReference type="GeneID" id="95775417"/>
<dbReference type="PANTHER" id="PTHR37832:SF1">
    <property type="entry name" value="STRESS-RESPONSE A_B BARREL DOMAIN-CONTAINING PROTEIN"/>
    <property type="match status" value="1"/>
</dbReference>
<feature type="domain" description="Stress-response A/B barrel" evidence="1">
    <location>
        <begin position="5"/>
        <end position="100"/>
    </location>
</feature>
<dbReference type="Gene3D" id="3.30.70.100">
    <property type="match status" value="1"/>
</dbReference>